<keyword evidence="3" id="KW-1185">Reference proteome</keyword>
<evidence type="ECO:0000313" key="3">
    <source>
        <dbReference type="Proteomes" id="UP001232992"/>
    </source>
</evidence>
<feature type="region of interest" description="Disordered" evidence="1">
    <location>
        <begin position="57"/>
        <end position="85"/>
    </location>
</feature>
<gene>
    <name evidence="2" type="ORF">PMH09_18910</name>
</gene>
<evidence type="ECO:0000256" key="1">
    <source>
        <dbReference type="SAM" id="MobiDB-lite"/>
    </source>
</evidence>
<dbReference type="RefSeq" id="WP_283759909.1">
    <property type="nucleotide sequence ID" value="NZ_JAQOSQ010000030.1"/>
</dbReference>
<accession>A0ABT7C1E7</accession>
<evidence type="ECO:0000313" key="2">
    <source>
        <dbReference type="EMBL" id="MDJ1185263.1"/>
    </source>
</evidence>
<name>A0ABT7C1E7_9CYAN</name>
<dbReference type="EMBL" id="JAQOSQ010000030">
    <property type="protein sequence ID" value="MDJ1185263.1"/>
    <property type="molecule type" value="Genomic_DNA"/>
</dbReference>
<organism evidence="2 3">
    <name type="scientific">Roseofilum casamattae BLCC-M143</name>
    <dbReference type="NCBI Taxonomy" id="3022442"/>
    <lineage>
        <taxon>Bacteria</taxon>
        <taxon>Bacillati</taxon>
        <taxon>Cyanobacteriota</taxon>
        <taxon>Cyanophyceae</taxon>
        <taxon>Desertifilales</taxon>
        <taxon>Desertifilaceae</taxon>
        <taxon>Roseofilum</taxon>
        <taxon>Roseofilum casamattae</taxon>
    </lineage>
</organism>
<proteinExistence type="predicted"/>
<dbReference type="Proteomes" id="UP001232992">
    <property type="component" value="Unassembled WGS sequence"/>
</dbReference>
<comment type="caution">
    <text evidence="2">The sequence shown here is derived from an EMBL/GenBank/DDBJ whole genome shotgun (WGS) entry which is preliminary data.</text>
</comment>
<protein>
    <submittedName>
        <fullName evidence="2">Uncharacterized protein</fullName>
    </submittedName>
</protein>
<sequence>MSNTVLKTDLAHELGIELVDLDIILMEDFGVADPEASPSVSEEEAIAIREIVGNRNQPARQLAAATEPAKPLPETTDPAEPTSRSNQVADAYNLLDQLDLLTSVQRGTQRAIAEENAYLAAKKQLLQQQIAAKRQALETSNSGFDIDLLLSGIGLGSIPPEEVKALAAENYNSSQKLLTSSAAKITC</sequence>
<reference evidence="2 3" key="1">
    <citation type="submission" date="2023-01" db="EMBL/GenBank/DDBJ databases">
        <title>Novel diversity within Roseofilum (Cyanobacteria; Desertifilaceae) from marine benthic mats with descriptions of four novel species.</title>
        <authorList>
            <person name="Wang Y."/>
            <person name="Berthold D.E."/>
            <person name="Hu J."/>
            <person name="Lefler F.W."/>
            <person name="Laughinghouse H.D. IV."/>
        </authorList>
    </citation>
    <scope>NUCLEOTIDE SEQUENCE [LARGE SCALE GENOMIC DNA]</scope>
    <source>
        <strain evidence="2 3">BLCC-M143</strain>
    </source>
</reference>